<reference evidence="1 2" key="1">
    <citation type="submission" date="2023-01" db="EMBL/GenBank/DDBJ databases">
        <title>Analysis of 21 Apiospora genomes using comparative genomics revels a genus with tremendous synthesis potential of carbohydrate active enzymes and secondary metabolites.</title>
        <authorList>
            <person name="Sorensen T."/>
        </authorList>
    </citation>
    <scope>NUCLEOTIDE SEQUENCE [LARGE SCALE GENOMIC DNA]</scope>
    <source>
        <strain evidence="1 2">CBS 135458</strain>
    </source>
</reference>
<protein>
    <submittedName>
        <fullName evidence="1">Uncharacterized protein</fullName>
    </submittedName>
</protein>
<evidence type="ECO:0000313" key="1">
    <source>
        <dbReference type="EMBL" id="KAK8069186.1"/>
    </source>
</evidence>
<name>A0ABR1VFT8_9PEZI</name>
<comment type="caution">
    <text evidence="1">The sequence shown here is derived from an EMBL/GenBank/DDBJ whole genome shotgun (WGS) entry which is preliminary data.</text>
</comment>
<dbReference type="EMBL" id="JAQQWL010000006">
    <property type="protein sequence ID" value="KAK8069186.1"/>
    <property type="molecule type" value="Genomic_DNA"/>
</dbReference>
<dbReference type="Proteomes" id="UP001480595">
    <property type="component" value="Unassembled WGS sequence"/>
</dbReference>
<organism evidence="1 2">
    <name type="scientific">Apiospora phragmitis</name>
    <dbReference type="NCBI Taxonomy" id="2905665"/>
    <lineage>
        <taxon>Eukaryota</taxon>
        <taxon>Fungi</taxon>
        <taxon>Dikarya</taxon>
        <taxon>Ascomycota</taxon>
        <taxon>Pezizomycotina</taxon>
        <taxon>Sordariomycetes</taxon>
        <taxon>Xylariomycetidae</taxon>
        <taxon>Amphisphaeriales</taxon>
        <taxon>Apiosporaceae</taxon>
        <taxon>Apiospora</taxon>
    </lineage>
</organism>
<dbReference type="RefSeq" id="XP_066716480.1">
    <property type="nucleotide sequence ID" value="XM_066857211.1"/>
</dbReference>
<gene>
    <name evidence="1" type="ORF">PG994_005802</name>
</gene>
<sequence>MTPLQKAKRPPCGLSVFDALRSSSPEARSRHGCPRIGPFREKRLEPSVVVVITVIIVSASHEIDDQHGARLQLVELEARLQYIGDIKNTTSDIQADVVILERKADQAEVLVVNVFNLL</sequence>
<dbReference type="GeneID" id="92090274"/>
<keyword evidence="2" id="KW-1185">Reference proteome</keyword>
<accession>A0ABR1VFT8</accession>
<evidence type="ECO:0000313" key="2">
    <source>
        <dbReference type="Proteomes" id="UP001480595"/>
    </source>
</evidence>
<proteinExistence type="predicted"/>